<evidence type="ECO:0000259" key="2">
    <source>
        <dbReference type="PROSITE" id="PS50125"/>
    </source>
</evidence>
<dbReference type="Gene3D" id="3.40.50.10610">
    <property type="entry name" value="ABC-type transport auxiliary lipoprotein component"/>
    <property type="match status" value="1"/>
</dbReference>
<dbReference type="SMART" id="SM00044">
    <property type="entry name" value="CYCc"/>
    <property type="match status" value="1"/>
</dbReference>
<sequence length="613" mass="66820">MARKRSRSAPGQMTRDACAATSNGGGRRLVVVAAFDVVSFTALVEADEERVLAAWRALRGDIDPLIAAGGGRIFKALGDGLLVEFTSPVEATRTALIVQETTARTAAGQDAAVRLEMRCAIHMGEVTVEGTDLLGDGINIVSRLQAHAPVGGVLVSAAVMDLISGRLSQPIEELGPLTLRNMSRPVHAYAVGPKAPGSRTDPRTGAIDSFQRRRPSIAVLPFVDQAEDEGASWFSDGLVEAIIAALACLPELIVISRSSVLRYRGQAHDPERVRRELAVRYMLTGSVRRDGAPESGRVRLSAELCDCETGTAIWSDRFAGAAADLFQLQDELSARVVTTIAPQVQESELRRVLKKHPESLDAYESVLRGLDLLYRVEDDPWAKALPLFERAMALDPSYASAYALAATCHGERFYEGTSPDPTADQMEAERLSRLALSYDRFDPLALSLCGHIRSWLFHDYDHAIELFDRALAANPSAAIAWLRSSATFSYIGETREARRRVEIGLRLSPYDAHVFFSYGLAALAAYADGDYLEAASWGRRSMALNPRFVGNLRFLAASLAARGQFKEAHEVGRALLRVNPTFSARKFAAGHAFKDAEKRRLFGEHLVMAGLPE</sequence>
<dbReference type="PANTHER" id="PTHR43081">
    <property type="entry name" value="ADENYLATE CYCLASE, TERMINAL-DIFFERENTIATION SPECIFIC-RELATED"/>
    <property type="match status" value="1"/>
</dbReference>
<organism evidence="3 4">
    <name type="scientific">Reyranella soli</name>
    <dbReference type="NCBI Taxonomy" id="1230389"/>
    <lineage>
        <taxon>Bacteria</taxon>
        <taxon>Pseudomonadati</taxon>
        <taxon>Pseudomonadota</taxon>
        <taxon>Alphaproteobacteria</taxon>
        <taxon>Hyphomicrobiales</taxon>
        <taxon>Reyranellaceae</taxon>
        <taxon>Reyranella</taxon>
    </lineage>
</organism>
<dbReference type="CDD" id="cd07302">
    <property type="entry name" value="CHD"/>
    <property type="match status" value="1"/>
</dbReference>
<dbReference type="Pfam" id="PF00211">
    <property type="entry name" value="Guanylate_cyc"/>
    <property type="match status" value="1"/>
</dbReference>
<accession>A0A512NRG4</accession>
<dbReference type="EMBL" id="BKAJ01000233">
    <property type="protein sequence ID" value="GEP61550.1"/>
    <property type="molecule type" value="Genomic_DNA"/>
</dbReference>
<name>A0A512NRG4_9HYPH</name>
<dbReference type="AlphaFoldDB" id="A0A512NRG4"/>
<dbReference type="InterPro" id="IPR050697">
    <property type="entry name" value="Adenylyl/Guanylyl_Cyclase_3/4"/>
</dbReference>
<dbReference type="InterPro" id="IPR001054">
    <property type="entry name" value="A/G_cyclase"/>
</dbReference>
<dbReference type="SUPFAM" id="SSF48452">
    <property type="entry name" value="TPR-like"/>
    <property type="match status" value="1"/>
</dbReference>
<feature type="region of interest" description="Disordered" evidence="1">
    <location>
        <begin position="1"/>
        <end position="22"/>
    </location>
</feature>
<dbReference type="Gene3D" id="1.25.40.10">
    <property type="entry name" value="Tetratricopeptide repeat domain"/>
    <property type="match status" value="2"/>
</dbReference>
<gene>
    <name evidence="3" type="ORF">RSO01_87160</name>
</gene>
<dbReference type="InterPro" id="IPR011990">
    <property type="entry name" value="TPR-like_helical_dom_sf"/>
</dbReference>
<dbReference type="Gene3D" id="3.30.70.1230">
    <property type="entry name" value="Nucleotide cyclase"/>
    <property type="match status" value="1"/>
</dbReference>
<evidence type="ECO:0000256" key="1">
    <source>
        <dbReference type="SAM" id="MobiDB-lite"/>
    </source>
</evidence>
<evidence type="ECO:0000313" key="3">
    <source>
        <dbReference type="EMBL" id="GEP61550.1"/>
    </source>
</evidence>
<dbReference type="Proteomes" id="UP000321058">
    <property type="component" value="Unassembled WGS sequence"/>
</dbReference>
<dbReference type="SUPFAM" id="SSF55073">
    <property type="entry name" value="Nucleotide cyclase"/>
    <property type="match status" value="1"/>
</dbReference>
<feature type="domain" description="Guanylate cyclase" evidence="2">
    <location>
        <begin position="31"/>
        <end position="145"/>
    </location>
</feature>
<dbReference type="GO" id="GO:0035556">
    <property type="term" value="P:intracellular signal transduction"/>
    <property type="evidence" value="ECO:0007669"/>
    <property type="project" value="InterPro"/>
</dbReference>
<keyword evidence="4" id="KW-1185">Reference proteome</keyword>
<dbReference type="PROSITE" id="PS50125">
    <property type="entry name" value="GUANYLATE_CYCLASE_2"/>
    <property type="match status" value="1"/>
</dbReference>
<protein>
    <submittedName>
        <fullName evidence="3">Adenylate cyclase</fullName>
    </submittedName>
</protein>
<dbReference type="PANTHER" id="PTHR43081:SF19">
    <property type="entry name" value="PH-SENSITIVE ADENYLATE CYCLASE RV1264"/>
    <property type="match status" value="1"/>
</dbReference>
<evidence type="ECO:0000313" key="4">
    <source>
        <dbReference type="Proteomes" id="UP000321058"/>
    </source>
</evidence>
<dbReference type="GO" id="GO:0004016">
    <property type="term" value="F:adenylate cyclase activity"/>
    <property type="evidence" value="ECO:0007669"/>
    <property type="project" value="UniProtKB-ARBA"/>
</dbReference>
<dbReference type="OrthoDB" id="7325815at2"/>
<reference evidence="3 4" key="1">
    <citation type="submission" date="2019-07" db="EMBL/GenBank/DDBJ databases">
        <title>Whole genome shotgun sequence of Reyranella soli NBRC 108950.</title>
        <authorList>
            <person name="Hosoyama A."/>
            <person name="Uohara A."/>
            <person name="Ohji S."/>
            <person name="Ichikawa N."/>
        </authorList>
    </citation>
    <scope>NUCLEOTIDE SEQUENCE [LARGE SCALE GENOMIC DNA]</scope>
    <source>
        <strain evidence="3 4">NBRC 108950</strain>
    </source>
</reference>
<dbReference type="InterPro" id="IPR029787">
    <property type="entry name" value="Nucleotide_cyclase"/>
</dbReference>
<dbReference type="GO" id="GO:0006171">
    <property type="term" value="P:cAMP biosynthetic process"/>
    <property type="evidence" value="ECO:0007669"/>
    <property type="project" value="TreeGrafter"/>
</dbReference>
<proteinExistence type="predicted"/>
<comment type="caution">
    <text evidence="3">The sequence shown here is derived from an EMBL/GenBank/DDBJ whole genome shotgun (WGS) entry which is preliminary data.</text>
</comment>